<dbReference type="PANTHER" id="PTHR23028:SF134">
    <property type="entry name" value="PUTATIVE (AFU_ORTHOLOGUE AFUA_4G08520)-RELATED"/>
    <property type="match status" value="1"/>
</dbReference>
<feature type="transmembrane region" description="Helical" evidence="1">
    <location>
        <begin position="148"/>
        <end position="165"/>
    </location>
</feature>
<sequence>MKSTSKKRFDLLDGVRGLAALAVMVLHFTQRSGLPWLPGAGVAVDMFFVLSGFVIARSYGSRILEGMSFATFFKARLIRLMPLYLLGLALGLWATLVTVPPANGGPNQTEIAKAAALGLFMLPYFNQISWPFAQELVFGPIFPLNGPSWSLFFELFVNILFFFVVVKYRRTLHIGILLGLICLYFLTCARFNNPGWGYETFIGGFPRVIAGFFVGVWISDAKLYQTKTPAWMAYGLILASFSAFALAQKQIQLANIFFIVPALIICCAGIDVHGALRRGCSMLGELSYPLYVIHMPIYQLLYAMPKFLALPPLQKLLGATLVAVPAAFVLIYLDRAVRAALARKLLAKTSPLPMGGSSSTAA</sequence>
<keyword evidence="4" id="KW-1185">Reference proteome</keyword>
<feature type="transmembrane region" description="Helical" evidence="1">
    <location>
        <begin position="253"/>
        <end position="276"/>
    </location>
</feature>
<feature type="transmembrane region" description="Helical" evidence="1">
    <location>
        <begin position="12"/>
        <end position="30"/>
    </location>
</feature>
<gene>
    <name evidence="3" type="ORF">FHS03_003103</name>
</gene>
<feature type="transmembrane region" description="Helical" evidence="1">
    <location>
        <begin position="36"/>
        <end position="56"/>
    </location>
</feature>
<feature type="transmembrane region" description="Helical" evidence="1">
    <location>
        <begin position="288"/>
        <end position="304"/>
    </location>
</feature>
<dbReference type="EMBL" id="JACHXD010000008">
    <property type="protein sequence ID" value="MBB3120044.1"/>
    <property type="molecule type" value="Genomic_DNA"/>
</dbReference>
<dbReference type="GO" id="GO:0016747">
    <property type="term" value="F:acyltransferase activity, transferring groups other than amino-acyl groups"/>
    <property type="evidence" value="ECO:0007669"/>
    <property type="project" value="InterPro"/>
</dbReference>
<comment type="caution">
    <text evidence="3">The sequence shown here is derived from an EMBL/GenBank/DDBJ whole genome shotgun (WGS) entry which is preliminary data.</text>
</comment>
<evidence type="ECO:0000256" key="1">
    <source>
        <dbReference type="SAM" id="Phobius"/>
    </source>
</evidence>
<evidence type="ECO:0000313" key="3">
    <source>
        <dbReference type="EMBL" id="MBB3120044.1"/>
    </source>
</evidence>
<evidence type="ECO:0000313" key="4">
    <source>
        <dbReference type="Proteomes" id="UP000541535"/>
    </source>
</evidence>
<keyword evidence="1" id="KW-0812">Transmembrane</keyword>
<feature type="domain" description="Acyltransferase 3" evidence="2">
    <location>
        <begin position="12"/>
        <end position="331"/>
    </location>
</feature>
<keyword evidence="1" id="KW-0472">Membrane</keyword>
<feature type="transmembrane region" description="Helical" evidence="1">
    <location>
        <begin position="172"/>
        <end position="192"/>
    </location>
</feature>
<evidence type="ECO:0000259" key="2">
    <source>
        <dbReference type="Pfam" id="PF01757"/>
    </source>
</evidence>
<feature type="transmembrane region" description="Helical" evidence="1">
    <location>
        <begin position="316"/>
        <end position="333"/>
    </location>
</feature>
<keyword evidence="1" id="KW-1133">Transmembrane helix</keyword>
<name>A0A7W5BBD9_9BURK</name>
<dbReference type="InterPro" id="IPR050879">
    <property type="entry name" value="Acyltransferase_3"/>
</dbReference>
<accession>A0A7W5BBD9</accession>
<feature type="transmembrane region" description="Helical" evidence="1">
    <location>
        <begin position="230"/>
        <end position="247"/>
    </location>
</feature>
<feature type="transmembrane region" description="Helical" evidence="1">
    <location>
        <begin position="198"/>
        <end position="218"/>
    </location>
</feature>
<dbReference type="PANTHER" id="PTHR23028">
    <property type="entry name" value="ACETYLTRANSFERASE"/>
    <property type="match status" value="1"/>
</dbReference>
<feature type="transmembrane region" description="Helical" evidence="1">
    <location>
        <begin position="77"/>
        <end position="96"/>
    </location>
</feature>
<organism evidence="3 4">
    <name type="scientific">Pseudoduganella violacea</name>
    <dbReference type="NCBI Taxonomy" id="1715466"/>
    <lineage>
        <taxon>Bacteria</taxon>
        <taxon>Pseudomonadati</taxon>
        <taxon>Pseudomonadota</taxon>
        <taxon>Betaproteobacteria</taxon>
        <taxon>Burkholderiales</taxon>
        <taxon>Oxalobacteraceae</taxon>
        <taxon>Telluria group</taxon>
        <taxon>Pseudoduganella</taxon>
    </lineage>
</organism>
<dbReference type="Pfam" id="PF01757">
    <property type="entry name" value="Acyl_transf_3"/>
    <property type="match status" value="1"/>
</dbReference>
<dbReference type="RefSeq" id="WP_183441834.1">
    <property type="nucleotide sequence ID" value="NZ_JACHXD010000008.1"/>
</dbReference>
<dbReference type="AlphaFoldDB" id="A0A7W5BBD9"/>
<dbReference type="InterPro" id="IPR002656">
    <property type="entry name" value="Acyl_transf_3_dom"/>
</dbReference>
<dbReference type="Proteomes" id="UP000541535">
    <property type="component" value="Unassembled WGS sequence"/>
</dbReference>
<reference evidence="3 4" key="1">
    <citation type="submission" date="2020-08" db="EMBL/GenBank/DDBJ databases">
        <title>Genomic Encyclopedia of Type Strains, Phase III (KMG-III): the genomes of soil and plant-associated and newly described type strains.</title>
        <authorList>
            <person name="Whitman W."/>
        </authorList>
    </citation>
    <scope>NUCLEOTIDE SEQUENCE [LARGE SCALE GENOMIC DNA]</scope>
    <source>
        <strain evidence="3 4">CECT 8897</strain>
    </source>
</reference>
<proteinExistence type="predicted"/>
<protein>
    <submittedName>
        <fullName evidence="3">Peptidoglycan/LPS O-acetylase OafA/YrhL</fullName>
    </submittedName>
</protein>